<dbReference type="InterPro" id="IPR002223">
    <property type="entry name" value="Kunitz_BPTI"/>
</dbReference>
<name>A0A821RM69_9NEOP</name>
<evidence type="ECO:0000256" key="1">
    <source>
        <dbReference type="ARBA" id="ARBA00022690"/>
    </source>
</evidence>
<gene>
    <name evidence="7" type="ORF">PMACD_LOCUS6457</name>
</gene>
<reference evidence="7" key="1">
    <citation type="submission" date="2021-02" db="EMBL/GenBank/DDBJ databases">
        <authorList>
            <person name="Steward A R."/>
        </authorList>
    </citation>
    <scope>NUCLEOTIDE SEQUENCE</scope>
</reference>
<dbReference type="GO" id="GO:0005615">
    <property type="term" value="C:extracellular space"/>
    <property type="evidence" value="ECO:0007669"/>
    <property type="project" value="TreeGrafter"/>
</dbReference>
<organism evidence="7 8">
    <name type="scientific">Pieris macdunnoughi</name>
    <dbReference type="NCBI Taxonomy" id="345717"/>
    <lineage>
        <taxon>Eukaryota</taxon>
        <taxon>Metazoa</taxon>
        <taxon>Ecdysozoa</taxon>
        <taxon>Arthropoda</taxon>
        <taxon>Hexapoda</taxon>
        <taxon>Insecta</taxon>
        <taxon>Pterygota</taxon>
        <taxon>Neoptera</taxon>
        <taxon>Endopterygota</taxon>
        <taxon>Lepidoptera</taxon>
        <taxon>Glossata</taxon>
        <taxon>Ditrysia</taxon>
        <taxon>Papilionoidea</taxon>
        <taxon>Pieridae</taxon>
        <taxon>Pierinae</taxon>
        <taxon>Pieris</taxon>
    </lineage>
</organism>
<dbReference type="Pfam" id="PF00014">
    <property type="entry name" value="Kunitz_BPTI"/>
    <property type="match status" value="1"/>
</dbReference>
<evidence type="ECO:0000313" key="8">
    <source>
        <dbReference type="Proteomes" id="UP000663880"/>
    </source>
</evidence>
<feature type="compositionally biased region" description="Acidic residues" evidence="4">
    <location>
        <begin position="222"/>
        <end position="236"/>
    </location>
</feature>
<dbReference type="InterPro" id="IPR050098">
    <property type="entry name" value="TFPI/VKTCI-like"/>
</dbReference>
<feature type="chain" id="PRO_5032857319" description="BPTI/Kunitz inhibitor domain-containing protein" evidence="5">
    <location>
        <begin position="24"/>
        <end position="313"/>
    </location>
</feature>
<dbReference type="SUPFAM" id="SSF57362">
    <property type="entry name" value="BPTI-like"/>
    <property type="match status" value="2"/>
</dbReference>
<sequence>MILKITQFGLKIALLFLRLTVKAVPPEYCLYNLNTSDCQGTPTPVFSYYKPGSRCEIEIWRGCPTYNKFDNEYLCSHYCIYNFLKPTLTTPMVSYDGAEQCSHTVTQTCKSGPQNIAYTFNEAKQECLPLIWGECKTPNIFKEKDECIDTCLGDWKNEVLKLTEDEFEDIDEVLSNFMTPNTTTAKKLKLLDEINSTSPITTTKEETTLEMTTPVSVVTEESTTEEVTTEEVTTEEVTTEEVTTEEVTTEEVTTTQATTEKLTTEIETEKPTTEEITTEVTTEESTVTTTVPTSTRRIRTRGTDYVSEVQLPD</sequence>
<evidence type="ECO:0000313" key="7">
    <source>
        <dbReference type="EMBL" id="CAF4844087.1"/>
    </source>
</evidence>
<feature type="region of interest" description="Disordered" evidence="4">
    <location>
        <begin position="211"/>
        <end position="236"/>
    </location>
</feature>
<keyword evidence="1" id="KW-0646">Protease inhibitor</keyword>
<accession>A0A821RM69</accession>
<comment type="caution">
    <text evidence="7">The sequence shown here is derived from an EMBL/GenBank/DDBJ whole genome shotgun (WGS) entry which is preliminary data.</text>
</comment>
<dbReference type="Gene3D" id="4.10.410.10">
    <property type="entry name" value="Pancreatic trypsin inhibitor Kunitz domain"/>
    <property type="match status" value="1"/>
</dbReference>
<dbReference type="PANTHER" id="PTHR10083">
    <property type="entry name" value="KUNITZ-TYPE PROTEASE INHIBITOR-RELATED"/>
    <property type="match status" value="1"/>
</dbReference>
<evidence type="ECO:0000256" key="3">
    <source>
        <dbReference type="ARBA" id="ARBA00023157"/>
    </source>
</evidence>
<dbReference type="PANTHER" id="PTHR10083:SF374">
    <property type="entry name" value="BPTI_KUNITZ INHIBITOR DOMAIN-CONTAINING PROTEIN"/>
    <property type="match status" value="1"/>
</dbReference>
<dbReference type="OrthoDB" id="7462020at2759"/>
<keyword evidence="3" id="KW-1015">Disulfide bond</keyword>
<feature type="domain" description="BPTI/Kunitz inhibitor" evidence="6">
    <location>
        <begin position="99"/>
        <end position="152"/>
    </location>
</feature>
<proteinExistence type="predicted"/>
<evidence type="ECO:0000256" key="4">
    <source>
        <dbReference type="SAM" id="MobiDB-lite"/>
    </source>
</evidence>
<evidence type="ECO:0000256" key="2">
    <source>
        <dbReference type="ARBA" id="ARBA00022900"/>
    </source>
</evidence>
<evidence type="ECO:0000259" key="6">
    <source>
        <dbReference type="SMART" id="SM00131"/>
    </source>
</evidence>
<feature type="signal peptide" evidence="5">
    <location>
        <begin position="1"/>
        <end position="23"/>
    </location>
</feature>
<dbReference type="SMART" id="SM00131">
    <property type="entry name" value="KU"/>
    <property type="match status" value="1"/>
</dbReference>
<keyword evidence="5" id="KW-0732">Signal</keyword>
<keyword evidence="2" id="KW-0722">Serine protease inhibitor</keyword>
<dbReference type="GO" id="GO:0004867">
    <property type="term" value="F:serine-type endopeptidase inhibitor activity"/>
    <property type="evidence" value="ECO:0007669"/>
    <property type="project" value="UniProtKB-KW"/>
</dbReference>
<feature type="compositionally biased region" description="Low complexity" evidence="4">
    <location>
        <begin position="211"/>
        <end position="221"/>
    </location>
</feature>
<dbReference type="AlphaFoldDB" id="A0A821RM69"/>
<evidence type="ECO:0000256" key="5">
    <source>
        <dbReference type="SAM" id="SignalP"/>
    </source>
</evidence>
<protein>
    <recommendedName>
        <fullName evidence="6">BPTI/Kunitz inhibitor domain-containing protein</fullName>
    </recommendedName>
</protein>
<keyword evidence="8" id="KW-1185">Reference proteome</keyword>
<dbReference type="Proteomes" id="UP000663880">
    <property type="component" value="Unassembled WGS sequence"/>
</dbReference>
<dbReference type="InterPro" id="IPR036880">
    <property type="entry name" value="Kunitz_BPTI_sf"/>
</dbReference>
<dbReference type="EMBL" id="CAJOBZ010000014">
    <property type="protein sequence ID" value="CAF4844087.1"/>
    <property type="molecule type" value="Genomic_DNA"/>
</dbReference>